<dbReference type="InterPro" id="IPR016161">
    <property type="entry name" value="Ald_DH/histidinol_DH"/>
</dbReference>
<dbReference type="CDD" id="cd07079">
    <property type="entry name" value="ALDH_F18-19_ProA-GPR"/>
    <property type="match status" value="1"/>
</dbReference>
<dbReference type="InterPro" id="IPR016162">
    <property type="entry name" value="Ald_DH_N"/>
</dbReference>
<dbReference type="InterPro" id="IPR016163">
    <property type="entry name" value="Ald_DH_C"/>
</dbReference>
<evidence type="ECO:0000256" key="3">
    <source>
        <dbReference type="ARBA" id="ARBA00022650"/>
    </source>
</evidence>
<keyword evidence="5 7" id="KW-0560">Oxidoreductase</keyword>
<comment type="similarity">
    <text evidence="7">Belongs to the gamma-glutamyl phosphate reductase family.</text>
</comment>
<dbReference type="InterPro" id="IPR000965">
    <property type="entry name" value="GPR_dom"/>
</dbReference>
<dbReference type="PROSITE" id="PS01223">
    <property type="entry name" value="PROA"/>
    <property type="match status" value="1"/>
</dbReference>
<comment type="pathway">
    <text evidence="1 7">Amino-acid biosynthesis; L-proline biosynthesis; L-glutamate 5-semialdehyde from L-glutamate: step 2/2.</text>
</comment>
<proteinExistence type="inferred from homology"/>
<dbReference type="GO" id="GO:0004350">
    <property type="term" value="F:glutamate-5-semialdehyde dehydrogenase activity"/>
    <property type="evidence" value="ECO:0007669"/>
    <property type="project" value="UniProtKB-UniRule"/>
</dbReference>
<evidence type="ECO:0000256" key="7">
    <source>
        <dbReference type="HAMAP-Rule" id="MF_00412"/>
    </source>
</evidence>
<dbReference type="NCBIfam" id="NF001221">
    <property type="entry name" value="PRK00197.1"/>
    <property type="match status" value="1"/>
</dbReference>
<evidence type="ECO:0000256" key="5">
    <source>
        <dbReference type="ARBA" id="ARBA00023002"/>
    </source>
</evidence>
<evidence type="ECO:0000256" key="2">
    <source>
        <dbReference type="ARBA" id="ARBA00022605"/>
    </source>
</evidence>
<keyword evidence="7" id="KW-0963">Cytoplasm</keyword>
<evidence type="ECO:0000256" key="1">
    <source>
        <dbReference type="ARBA" id="ARBA00004985"/>
    </source>
</evidence>
<dbReference type="InterPro" id="IPR020593">
    <property type="entry name" value="G-glutamylP_reductase_CS"/>
</dbReference>
<keyword evidence="3 7" id="KW-0641">Proline biosynthesis</keyword>
<evidence type="ECO:0000259" key="8">
    <source>
        <dbReference type="Pfam" id="PF00171"/>
    </source>
</evidence>
<dbReference type="PIRSF" id="PIRSF000151">
    <property type="entry name" value="GPR"/>
    <property type="match status" value="1"/>
</dbReference>
<dbReference type="HAMAP" id="MF_00412">
    <property type="entry name" value="ProA"/>
    <property type="match status" value="1"/>
</dbReference>
<dbReference type="GO" id="GO:0055129">
    <property type="term" value="P:L-proline biosynthetic process"/>
    <property type="evidence" value="ECO:0007669"/>
    <property type="project" value="UniProtKB-UniRule"/>
</dbReference>
<dbReference type="FunFam" id="3.40.309.10:FF:000006">
    <property type="entry name" value="Gamma-glutamyl phosphate reductase"/>
    <property type="match status" value="1"/>
</dbReference>
<comment type="caution">
    <text evidence="9">The sequence shown here is derived from an EMBL/GenBank/DDBJ whole genome shotgun (WGS) entry which is preliminary data.</text>
</comment>
<feature type="domain" description="Aldehyde dehydrogenase" evidence="8">
    <location>
        <begin position="317"/>
        <end position="379"/>
    </location>
</feature>
<protein>
    <recommendedName>
        <fullName evidence="7">Gamma-glutamyl phosphate reductase</fullName>
        <shortName evidence="7">GPR</shortName>
        <ecNumber evidence="7">1.2.1.41</ecNumber>
    </recommendedName>
    <alternativeName>
        <fullName evidence="7">Glutamate-5-semialdehyde dehydrogenase</fullName>
    </alternativeName>
    <alternativeName>
        <fullName evidence="7">Glutamyl-gamma-semialdehyde dehydrogenase</fullName>
        <shortName evidence="7">GSA dehydrogenase</shortName>
    </alternativeName>
</protein>
<dbReference type="GO" id="GO:0050661">
    <property type="term" value="F:NADP binding"/>
    <property type="evidence" value="ECO:0007669"/>
    <property type="project" value="InterPro"/>
</dbReference>
<dbReference type="Gene3D" id="3.40.605.10">
    <property type="entry name" value="Aldehyde Dehydrogenase, Chain A, domain 1"/>
    <property type="match status" value="1"/>
</dbReference>
<keyword evidence="4 7" id="KW-0521">NADP</keyword>
<keyword evidence="2 7" id="KW-0028">Amino-acid biosynthesis</keyword>
<accession>A0A832ITB2</accession>
<evidence type="ECO:0000313" key="9">
    <source>
        <dbReference type="EMBL" id="HHD40244.1"/>
    </source>
</evidence>
<dbReference type="SUPFAM" id="SSF53720">
    <property type="entry name" value="ALDH-like"/>
    <property type="match status" value="1"/>
</dbReference>
<reference evidence="9" key="1">
    <citation type="journal article" date="2020" name="mSystems">
        <title>Genome- and Community-Level Interaction Insights into Carbon Utilization and Element Cycling Functions of Hydrothermarchaeota in Hydrothermal Sediment.</title>
        <authorList>
            <person name="Zhou Z."/>
            <person name="Liu Y."/>
            <person name="Xu W."/>
            <person name="Pan J."/>
            <person name="Luo Z.H."/>
            <person name="Li M."/>
        </authorList>
    </citation>
    <scope>NUCLEOTIDE SEQUENCE [LARGE SCALE GENOMIC DNA]</scope>
    <source>
        <strain evidence="9">SpSt-101</strain>
    </source>
</reference>
<gene>
    <name evidence="7" type="primary">proA</name>
    <name evidence="9" type="ORF">ENL60_01955</name>
</gene>
<dbReference type="InterPro" id="IPR012134">
    <property type="entry name" value="Glu-5-SA_DH"/>
</dbReference>
<organism evidence="9">
    <name type="scientific">Fervidobacterium pennivorans</name>
    <dbReference type="NCBI Taxonomy" id="93466"/>
    <lineage>
        <taxon>Bacteria</taxon>
        <taxon>Thermotogati</taxon>
        <taxon>Thermotogota</taxon>
        <taxon>Thermotogae</taxon>
        <taxon>Thermotogales</taxon>
        <taxon>Fervidobacteriaceae</taxon>
        <taxon>Fervidobacterium</taxon>
    </lineage>
</organism>
<dbReference type="InterPro" id="IPR015590">
    <property type="entry name" value="Aldehyde_DH_dom"/>
</dbReference>
<comment type="function">
    <text evidence="7">Catalyzes the NADPH-dependent reduction of L-glutamate 5-phosphate into L-glutamate 5-semialdehyde and phosphate. The product spontaneously undergoes cyclization to form 1-pyrroline-5-carboxylate.</text>
</comment>
<sequence>MAIFEEIKRSIFELRKAFEVFRMTNTVQKNKAINSLAKELDKNRTYILRENEKDVERAKQIGIRHALIDRLVLNDKRIDEMIEACKVVLGLKDPVGEVVDSFVREDGLKIYKVREPIGVIAVIYESRPNVTIETTLLALKSGNVVLLKGGSDALNSNIALVNVIKKALLEAGLPPNAVELVQTTDREVVDYIISQRGLIDLVVPRGGKQLIDYVTSNAKVPVLETGAGVCHIFVDESADIGKSISVIDNAKTQRPGTCNAVETLLVHEKIAPRLLPELKKVFDEKGVEIRGCEKTREIIDCKLATEEDWSTEYLDLIISIKIVSSLDEAIEHINKYSTKHSEAILTENYTNAMKFLNSIDSSTVYVNASTRFTDGGQFGMGAEIGISTQKLHARGPVGLKELTTTKFIVFGDYHVRK</sequence>
<dbReference type="Pfam" id="PF00171">
    <property type="entry name" value="Aldedh"/>
    <property type="match status" value="2"/>
</dbReference>
<evidence type="ECO:0000256" key="6">
    <source>
        <dbReference type="ARBA" id="ARBA00049024"/>
    </source>
</evidence>
<dbReference type="Gene3D" id="3.40.309.10">
    <property type="entry name" value="Aldehyde Dehydrogenase, Chain A, domain 2"/>
    <property type="match status" value="1"/>
</dbReference>
<name>A0A832ITB2_FERPE</name>
<dbReference type="UniPathway" id="UPA00098">
    <property type="reaction ID" value="UER00360"/>
</dbReference>
<dbReference type="GO" id="GO:0005737">
    <property type="term" value="C:cytoplasm"/>
    <property type="evidence" value="ECO:0007669"/>
    <property type="project" value="UniProtKB-SubCell"/>
</dbReference>
<dbReference type="PANTHER" id="PTHR11063:SF8">
    <property type="entry name" value="DELTA-1-PYRROLINE-5-CARBOXYLATE SYNTHASE"/>
    <property type="match status" value="1"/>
</dbReference>
<dbReference type="AlphaFoldDB" id="A0A832ITB2"/>
<dbReference type="EMBL" id="DRUO01000161">
    <property type="protein sequence ID" value="HHD40244.1"/>
    <property type="molecule type" value="Genomic_DNA"/>
</dbReference>
<feature type="domain" description="Aldehyde dehydrogenase" evidence="8">
    <location>
        <begin position="74"/>
        <end position="282"/>
    </location>
</feature>
<dbReference type="NCBIfam" id="TIGR00407">
    <property type="entry name" value="proA"/>
    <property type="match status" value="1"/>
</dbReference>
<dbReference type="EC" id="1.2.1.41" evidence="7"/>
<dbReference type="PANTHER" id="PTHR11063">
    <property type="entry name" value="GLUTAMATE SEMIALDEHYDE DEHYDROGENASE"/>
    <property type="match status" value="1"/>
</dbReference>
<comment type="subcellular location">
    <subcellularLocation>
        <location evidence="7">Cytoplasm</location>
    </subcellularLocation>
</comment>
<comment type="catalytic activity">
    <reaction evidence="6 7">
        <text>L-glutamate 5-semialdehyde + phosphate + NADP(+) = L-glutamyl 5-phosphate + NADPH + H(+)</text>
        <dbReference type="Rhea" id="RHEA:19541"/>
        <dbReference type="ChEBI" id="CHEBI:15378"/>
        <dbReference type="ChEBI" id="CHEBI:43474"/>
        <dbReference type="ChEBI" id="CHEBI:57783"/>
        <dbReference type="ChEBI" id="CHEBI:58066"/>
        <dbReference type="ChEBI" id="CHEBI:58274"/>
        <dbReference type="ChEBI" id="CHEBI:58349"/>
        <dbReference type="EC" id="1.2.1.41"/>
    </reaction>
</comment>
<evidence type="ECO:0000256" key="4">
    <source>
        <dbReference type="ARBA" id="ARBA00022857"/>
    </source>
</evidence>